<feature type="compositionally biased region" description="Polar residues" evidence="1">
    <location>
        <begin position="20"/>
        <end position="29"/>
    </location>
</feature>
<feature type="compositionally biased region" description="Polar residues" evidence="1">
    <location>
        <begin position="1"/>
        <end position="13"/>
    </location>
</feature>
<feature type="transmembrane region" description="Helical" evidence="2">
    <location>
        <begin position="685"/>
        <end position="711"/>
    </location>
</feature>
<feature type="transmembrane region" description="Helical" evidence="2">
    <location>
        <begin position="723"/>
        <end position="746"/>
    </location>
</feature>
<dbReference type="OrthoDB" id="2624308at2759"/>
<name>A0A423WXY4_9PEZI</name>
<dbReference type="AlphaFoldDB" id="A0A423WXY4"/>
<comment type="caution">
    <text evidence="3">The sequence shown here is derived from an EMBL/GenBank/DDBJ whole genome shotgun (WGS) entry which is preliminary data.</text>
</comment>
<keyword evidence="2" id="KW-1133">Transmembrane helix</keyword>
<evidence type="ECO:0000313" key="3">
    <source>
        <dbReference type="EMBL" id="ROW08342.1"/>
    </source>
</evidence>
<feature type="region of interest" description="Disordered" evidence="1">
    <location>
        <begin position="1"/>
        <end position="77"/>
    </location>
</feature>
<accession>A0A423WXY4</accession>
<dbReference type="Proteomes" id="UP000283895">
    <property type="component" value="Unassembled WGS sequence"/>
</dbReference>
<organism evidence="3 4">
    <name type="scientific">Cytospora schulzeri</name>
    <dbReference type="NCBI Taxonomy" id="448051"/>
    <lineage>
        <taxon>Eukaryota</taxon>
        <taxon>Fungi</taxon>
        <taxon>Dikarya</taxon>
        <taxon>Ascomycota</taxon>
        <taxon>Pezizomycotina</taxon>
        <taxon>Sordariomycetes</taxon>
        <taxon>Sordariomycetidae</taxon>
        <taxon>Diaporthales</taxon>
        <taxon>Cytosporaceae</taxon>
        <taxon>Cytospora</taxon>
    </lineage>
</organism>
<keyword evidence="4" id="KW-1185">Reference proteome</keyword>
<evidence type="ECO:0008006" key="5">
    <source>
        <dbReference type="Google" id="ProtNLM"/>
    </source>
</evidence>
<protein>
    <recommendedName>
        <fullName evidence="5">Heterokaryon incompatibility domain-containing protein</fullName>
    </recommendedName>
</protein>
<reference evidence="3 4" key="1">
    <citation type="submission" date="2015-09" db="EMBL/GenBank/DDBJ databases">
        <title>Host preference determinants of Valsa canker pathogens revealed by comparative genomics.</title>
        <authorList>
            <person name="Yin Z."/>
            <person name="Huang L."/>
        </authorList>
    </citation>
    <scope>NUCLEOTIDE SEQUENCE [LARGE SCALE GENOMIC DNA]</scope>
    <source>
        <strain evidence="3 4">03-1</strain>
    </source>
</reference>
<feature type="compositionally biased region" description="Basic and acidic residues" evidence="1">
    <location>
        <begin position="61"/>
        <end position="77"/>
    </location>
</feature>
<proteinExistence type="predicted"/>
<dbReference type="STRING" id="356882.A0A423WXY4"/>
<keyword evidence="2" id="KW-0812">Transmembrane</keyword>
<sequence length="929" mass="104900">MANFSSGTSSHHNQYYIPQRTAQIPNRNSSSDEIHQDEPVQLSLSSSQHPLGPSPPLTTEATRDDATKQYTEKPTDRGTHYAGWSWLIPWPRSAPDKIRENLEKRFRGQWAFHHTRRVFWPRPPANADPEALSHGYHTEAGQDWGNGPRGGVVRTGDGKLEYRNELDQVVAKYRDTAVYLSPTHALPRRLVVQATGTVLRDAESGDDSAAETGDWIRTHIRGNVPAVLKMSEWALGPLGTGRWWDKVDGFLRMLLVSVPLQVMMALPSNSDWEDSDIADSYTDFPGYYWYWPKYATNVLDEAPGPNGLPKRISSHPSDVRGRSTRPHKIVMRVGGDDDNRWEVVDAKDHLSVRYVFISYQWTSFESDEEQVKRMARQIAKKKGYRAYWLDIQCNHQQDGPKRDYDVYTMCDVVRGSGLVAILLSNDTNKARRGWGSRLWTLPEGLLAPGDSVVWCYETTPGVLYHEEVYKIEMTSTFWGQRSNNNNNNNQDEVMTEYEGGSPLRVLAEHYSSLLTLSRLELLPTIISALAAMEWNNKAHSHSDLAYAVMGFLHYRLERNEDDTLFQSLARLSLSNDSDRIIERMISILPQAQRPPLLRPTSGSITNNPMAVNRKDVLDNSDLFRDLALADKFGTRIHDITPLCDVVGVAHEDDTVIVDNCKAIHIRWKNFPRPEVQRHRGFKKMVAGVFVAAGLWWLTWGVNVTVIWLPVWAGWAGEEVKTAYIAWLAGGFFLVAVVLSAAAPLSVRRLFGGKVERSSPYLVAFEGVMPIAALETIIFGNSNSRLTYAPSSTPFCALPGARHKRERQGIEPPWVKNPERMREDLRGCVPPGHHLFTLVDTGDLTVSILSAERPPTVALLCGKEGGMVRAVLCSWRFENDCLYKETVVRMPSTVYESATPKDWLKLCLQTQNQARRKREGLAMLKQRDGA</sequence>
<keyword evidence="2" id="KW-0472">Membrane</keyword>
<dbReference type="EMBL" id="LKEA01000006">
    <property type="protein sequence ID" value="ROW08342.1"/>
    <property type="molecule type" value="Genomic_DNA"/>
</dbReference>
<evidence type="ECO:0000256" key="2">
    <source>
        <dbReference type="SAM" id="Phobius"/>
    </source>
</evidence>
<gene>
    <name evidence="3" type="ORF">VMCG_03075</name>
</gene>
<evidence type="ECO:0000256" key="1">
    <source>
        <dbReference type="SAM" id="MobiDB-lite"/>
    </source>
</evidence>
<evidence type="ECO:0000313" key="4">
    <source>
        <dbReference type="Proteomes" id="UP000283895"/>
    </source>
</evidence>